<dbReference type="GO" id="GO:0016787">
    <property type="term" value="F:hydrolase activity"/>
    <property type="evidence" value="ECO:0007669"/>
    <property type="project" value="UniProtKB-KW"/>
</dbReference>
<dbReference type="PANTHER" id="PTHR43248">
    <property type="entry name" value="2-SUCCINYL-6-HYDROXY-2,4-CYCLOHEXADIENE-1-CARBOXYLATE SYNTHASE"/>
    <property type="match status" value="1"/>
</dbReference>
<gene>
    <name evidence="7" type="ORF">JD82_00919</name>
</gene>
<feature type="signal peptide" evidence="5">
    <location>
        <begin position="1"/>
        <end position="22"/>
    </location>
</feature>
<feature type="region of interest" description="Disordered" evidence="4">
    <location>
        <begin position="33"/>
        <end position="69"/>
    </location>
</feature>
<dbReference type="EMBL" id="VLJV01000001">
    <property type="protein sequence ID" value="TWH19097.1"/>
    <property type="molecule type" value="Genomic_DNA"/>
</dbReference>
<evidence type="ECO:0000259" key="6">
    <source>
        <dbReference type="Pfam" id="PF08386"/>
    </source>
</evidence>
<evidence type="ECO:0000256" key="2">
    <source>
        <dbReference type="ARBA" id="ARBA00022729"/>
    </source>
</evidence>
<dbReference type="InterPro" id="IPR051601">
    <property type="entry name" value="Serine_prot/Carboxylest_S33"/>
</dbReference>
<evidence type="ECO:0000313" key="8">
    <source>
        <dbReference type="Proteomes" id="UP000317303"/>
    </source>
</evidence>
<comment type="caution">
    <text evidence="7">The sequence shown here is derived from an EMBL/GenBank/DDBJ whole genome shotgun (WGS) entry which is preliminary data.</text>
</comment>
<proteinExistence type="inferred from homology"/>
<dbReference type="Proteomes" id="UP000317303">
    <property type="component" value="Unassembled WGS sequence"/>
</dbReference>
<feature type="domain" description="Peptidase S33 tripeptidyl aminopeptidase-like C-terminal" evidence="6">
    <location>
        <begin position="409"/>
        <end position="507"/>
    </location>
</feature>
<keyword evidence="8" id="KW-1185">Reference proteome</keyword>
<dbReference type="PROSITE" id="PS51257">
    <property type="entry name" value="PROKAR_LIPOPROTEIN"/>
    <property type="match status" value="1"/>
</dbReference>
<dbReference type="InterPro" id="IPR013595">
    <property type="entry name" value="Pept_S33_TAP-like_C"/>
</dbReference>
<keyword evidence="2 5" id="KW-0732">Signal</keyword>
<evidence type="ECO:0000256" key="5">
    <source>
        <dbReference type="SAM" id="SignalP"/>
    </source>
</evidence>
<reference evidence="7 8" key="1">
    <citation type="submission" date="2019-07" db="EMBL/GenBank/DDBJ databases">
        <title>R&amp;d 2014.</title>
        <authorList>
            <person name="Klenk H.-P."/>
        </authorList>
    </citation>
    <scope>NUCLEOTIDE SEQUENCE [LARGE SCALE GENOMIC DNA]</scope>
    <source>
        <strain evidence="7 8">DSM 43194</strain>
    </source>
</reference>
<protein>
    <submittedName>
        <fullName evidence="7">Alpha/beta hydrolase family protein</fullName>
    </submittedName>
</protein>
<evidence type="ECO:0000256" key="4">
    <source>
        <dbReference type="SAM" id="MobiDB-lite"/>
    </source>
</evidence>
<evidence type="ECO:0000256" key="3">
    <source>
        <dbReference type="ARBA" id="ARBA00022801"/>
    </source>
</evidence>
<dbReference type="InterPro" id="IPR029058">
    <property type="entry name" value="AB_hydrolase_fold"/>
</dbReference>
<dbReference type="OrthoDB" id="5166357at2"/>
<dbReference type="SUPFAM" id="SSF53474">
    <property type="entry name" value="alpha/beta-Hydrolases"/>
    <property type="match status" value="1"/>
</dbReference>
<evidence type="ECO:0000313" key="7">
    <source>
        <dbReference type="EMBL" id="TWH19097.1"/>
    </source>
</evidence>
<sequence>MPRRGRDRLVAFAALVPVAVLAACTVGPSTRPAVVENDAPAPQQRTPDSSPAPLPKAEEPGPSSVNWSDCADQTRQELGDAARNDLSYECASMTTTLDAPGMPGHGLSRVALLKAGDGPIPLVVVNDVDGEPGSRYAARIAATMPDELLERYSLIGVDRRGTGDSDGVRCIPSADRPGLIDSDPADDVERPLDAARTAGQQCAINLDDEQGAFDSWRTTGDLDTLRENLGMRHLHALGHGEGSRVLALYAARYPDKAGRIALDGMPDPSDDRAAVLDGVAAGAEATLDTVGQQLGRDLRDQVVAMADRLDRSPQMTADGYRMTGPMAVRAVLNGLAEPHRWRELADAVGAARGGDVGKLAVFLRPHLVETQESAARIDGTLATRCNDTGTRLPAERLAGTADQLADDHPVFGGVVAQELVWCSPWPTRSGENADIAGDGTPPMVVVSTATDPVTPEEGTVRAADQMPSAVHVSWKGAGHGALESSCVMEALGGFYLDGDVPRDGTLCPA</sequence>
<dbReference type="AlphaFoldDB" id="A0A660CB22"/>
<name>A0A660CB22_9PSEU</name>
<evidence type="ECO:0000256" key="1">
    <source>
        <dbReference type="ARBA" id="ARBA00010088"/>
    </source>
</evidence>
<dbReference type="Pfam" id="PF08386">
    <property type="entry name" value="Abhydrolase_4"/>
    <property type="match status" value="1"/>
</dbReference>
<organism evidence="7 8">
    <name type="scientific">Prauserella rugosa</name>
    <dbReference type="NCBI Taxonomy" id="43354"/>
    <lineage>
        <taxon>Bacteria</taxon>
        <taxon>Bacillati</taxon>
        <taxon>Actinomycetota</taxon>
        <taxon>Actinomycetes</taxon>
        <taxon>Pseudonocardiales</taxon>
        <taxon>Pseudonocardiaceae</taxon>
        <taxon>Prauserella</taxon>
    </lineage>
</organism>
<keyword evidence="3 7" id="KW-0378">Hydrolase</keyword>
<accession>A0A660CB22</accession>
<comment type="similarity">
    <text evidence="1">Belongs to the peptidase S33 family.</text>
</comment>
<dbReference type="Gene3D" id="3.40.50.1820">
    <property type="entry name" value="alpha/beta hydrolase"/>
    <property type="match status" value="1"/>
</dbReference>
<feature type="chain" id="PRO_5025060806" evidence="5">
    <location>
        <begin position="23"/>
        <end position="509"/>
    </location>
</feature>
<dbReference type="PANTHER" id="PTHR43248:SF29">
    <property type="entry name" value="TRIPEPTIDYL AMINOPEPTIDASE"/>
    <property type="match status" value="1"/>
</dbReference>